<sequence>MKHLLFTILLFISIYVGGQTTVSPYSIFGPGELQNKGFSRSSSMGGSGIALKSGNNLNNINPASYTGIDSLRLIFEFGVKGKYYDLSSSGESNTGYTGNFNYMALGWRYTNWFAGSIGVVPFSSVGYSVSKTNYVEGKNEQFISEYVGSGGISQAYFGNAIKINKNLSIGINASYLFGSLTQEENLIATGVVPSYQIVRQDFLKSFYFDYGIQYSFPVRKWNYSLGVTFSNQQNLKSSHFLKVYDASYNLVDYDEYDSDHLKVPTKIGIGIGIQNSDRLTFLADYNFQKWSDVEYPIQLNEFKDSHRFSVGSEFRLWEYRITNRGYKNWIYRLGLNYETSYLSFGSKTISSKGVSFGAGVPIPGRISNVNWGVEIGSNGTLSNQLIKENYILFHLGFSLNEIAFLKRRYD</sequence>
<accession>A0A6I6JWF9</accession>
<reference evidence="1 2" key="1">
    <citation type="submission" date="2019-11" db="EMBL/GenBank/DDBJ databases">
        <authorList>
            <person name="Zheng R.K."/>
            <person name="Sun C.M."/>
        </authorList>
    </citation>
    <scope>NUCLEOTIDE SEQUENCE [LARGE SCALE GENOMIC DNA]</scope>
    <source>
        <strain evidence="1 2">WC007</strain>
    </source>
</reference>
<dbReference type="SUPFAM" id="SSF56935">
    <property type="entry name" value="Porins"/>
    <property type="match status" value="1"/>
</dbReference>
<evidence type="ECO:0008006" key="3">
    <source>
        <dbReference type="Google" id="ProtNLM"/>
    </source>
</evidence>
<dbReference type="RefSeq" id="WP_158868802.1">
    <property type="nucleotide sequence ID" value="NZ_CP046401.1"/>
</dbReference>
<gene>
    <name evidence="1" type="ORF">GM418_18880</name>
</gene>
<name>A0A6I6JWF9_9BACT</name>
<evidence type="ECO:0000313" key="1">
    <source>
        <dbReference type="EMBL" id="QGY45659.1"/>
    </source>
</evidence>
<proteinExistence type="predicted"/>
<dbReference type="KEGG" id="mcos:GM418_18880"/>
<protein>
    <recommendedName>
        <fullName evidence="3">Long-chain fatty acid transport protein</fullName>
    </recommendedName>
</protein>
<organism evidence="1 2">
    <name type="scientific">Maribellus comscasis</name>
    <dbReference type="NCBI Taxonomy" id="2681766"/>
    <lineage>
        <taxon>Bacteria</taxon>
        <taxon>Pseudomonadati</taxon>
        <taxon>Bacteroidota</taxon>
        <taxon>Bacteroidia</taxon>
        <taxon>Marinilabiliales</taxon>
        <taxon>Prolixibacteraceae</taxon>
        <taxon>Maribellus</taxon>
    </lineage>
</organism>
<dbReference type="Gene3D" id="2.40.160.60">
    <property type="entry name" value="Outer membrane protein transport protein (OMPP1/FadL/TodX)"/>
    <property type="match status" value="1"/>
</dbReference>
<evidence type="ECO:0000313" key="2">
    <source>
        <dbReference type="Proteomes" id="UP000428260"/>
    </source>
</evidence>
<dbReference type="Proteomes" id="UP000428260">
    <property type="component" value="Chromosome"/>
</dbReference>
<keyword evidence="2" id="KW-1185">Reference proteome</keyword>
<dbReference type="AlphaFoldDB" id="A0A6I6JWF9"/>
<dbReference type="EMBL" id="CP046401">
    <property type="protein sequence ID" value="QGY45659.1"/>
    <property type="molecule type" value="Genomic_DNA"/>
</dbReference>